<dbReference type="Gene3D" id="3.80.10.10">
    <property type="entry name" value="Ribonuclease Inhibitor"/>
    <property type="match status" value="3"/>
</dbReference>
<evidence type="ECO:0000313" key="9">
    <source>
        <dbReference type="EMBL" id="KAF7138260.1"/>
    </source>
</evidence>
<evidence type="ECO:0000256" key="5">
    <source>
        <dbReference type="ARBA" id="ARBA00022840"/>
    </source>
</evidence>
<keyword evidence="10" id="KW-1185">Reference proteome</keyword>
<evidence type="ECO:0000259" key="7">
    <source>
        <dbReference type="Pfam" id="PF18052"/>
    </source>
</evidence>
<dbReference type="EMBL" id="WJXA01000007">
    <property type="protein sequence ID" value="KAF7138260.1"/>
    <property type="molecule type" value="Genomic_DNA"/>
</dbReference>
<reference evidence="9" key="1">
    <citation type="submission" date="2019-11" db="EMBL/GenBank/DDBJ databases">
        <authorList>
            <person name="Liu Y."/>
            <person name="Hou J."/>
            <person name="Li T.-Q."/>
            <person name="Guan C.-H."/>
            <person name="Wu X."/>
            <person name="Wu H.-Z."/>
            <person name="Ling F."/>
            <person name="Zhang R."/>
            <person name="Shi X.-G."/>
            <person name="Ren J.-P."/>
            <person name="Chen E.-F."/>
            <person name="Sun J.-M."/>
        </authorList>
    </citation>
    <scope>NUCLEOTIDE SEQUENCE</scope>
    <source>
        <strain evidence="9">Adult_tree_wgs_1</strain>
        <tissue evidence="9">Leaves</tissue>
    </source>
</reference>
<protein>
    <recommendedName>
        <fullName evidence="11">Disease resistance RPP13-like protein 1</fullName>
    </recommendedName>
</protein>
<evidence type="ECO:0000256" key="3">
    <source>
        <dbReference type="ARBA" id="ARBA00022741"/>
    </source>
</evidence>
<evidence type="ECO:0000256" key="2">
    <source>
        <dbReference type="ARBA" id="ARBA00022737"/>
    </source>
</evidence>
<dbReference type="Pfam" id="PF00931">
    <property type="entry name" value="NB-ARC"/>
    <property type="match status" value="1"/>
</dbReference>
<organism evidence="9 10">
    <name type="scientific">Rhododendron simsii</name>
    <name type="common">Sims's rhododendron</name>
    <dbReference type="NCBI Taxonomy" id="118357"/>
    <lineage>
        <taxon>Eukaryota</taxon>
        <taxon>Viridiplantae</taxon>
        <taxon>Streptophyta</taxon>
        <taxon>Embryophyta</taxon>
        <taxon>Tracheophyta</taxon>
        <taxon>Spermatophyta</taxon>
        <taxon>Magnoliopsida</taxon>
        <taxon>eudicotyledons</taxon>
        <taxon>Gunneridae</taxon>
        <taxon>Pentapetalae</taxon>
        <taxon>asterids</taxon>
        <taxon>Ericales</taxon>
        <taxon>Ericaceae</taxon>
        <taxon>Ericoideae</taxon>
        <taxon>Rhodoreae</taxon>
        <taxon>Rhododendron</taxon>
    </lineage>
</organism>
<dbReference type="InterPro" id="IPR032675">
    <property type="entry name" value="LRR_dom_sf"/>
</dbReference>
<dbReference type="PANTHER" id="PTHR36766:SF51">
    <property type="entry name" value="DISEASE RESISTANCE RPP13-LIKE PROTEIN 1"/>
    <property type="match status" value="1"/>
</dbReference>
<keyword evidence="1" id="KW-0433">Leucine-rich repeat</keyword>
<evidence type="ECO:0000313" key="10">
    <source>
        <dbReference type="Proteomes" id="UP000626092"/>
    </source>
</evidence>
<proteinExistence type="predicted"/>
<dbReference type="GO" id="GO:0005524">
    <property type="term" value="F:ATP binding"/>
    <property type="evidence" value="ECO:0007669"/>
    <property type="project" value="UniProtKB-KW"/>
</dbReference>
<dbReference type="InterPro" id="IPR027417">
    <property type="entry name" value="P-loop_NTPase"/>
</dbReference>
<dbReference type="PANTHER" id="PTHR36766">
    <property type="entry name" value="PLANT BROAD-SPECTRUM MILDEW RESISTANCE PROTEIN RPW8"/>
    <property type="match status" value="1"/>
</dbReference>
<comment type="caution">
    <text evidence="9">The sequence shown here is derived from an EMBL/GenBank/DDBJ whole genome shotgun (WGS) entry which is preliminary data.</text>
</comment>
<dbReference type="InterPro" id="IPR002182">
    <property type="entry name" value="NB-ARC"/>
</dbReference>
<feature type="domain" description="NB-ARC" evidence="6">
    <location>
        <begin position="173"/>
        <end position="252"/>
    </location>
</feature>
<dbReference type="AlphaFoldDB" id="A0A834LJ48"/>
<dbReference type="Gene3D" id="1.20.5.4130">
    <property type="match status" value="1"/>
</dbReference>
<evidence type="ECO:0000256" key="4">
    <source>
        <dbReference type="ARBA" id="ARBA00022821"/>
    </source>
</evidence>
<dbReference type="GO" id="GO:0051707">
    <property type="term" value="P:response to other organism"/>
    <property type="evidence" value="ECO:0007669"/>
    <property type="project" value="UniProtKB-ARBA"/>
</dbReference>
<dbReference type="Proteomes" id="UP000626092">
    <property type="component" value="Unassembled WGS sequence"/>
</dbReference>
<keyword evidence="3" id="KW-0547">Nucleotide-binding</keyword>
<accession>A0A834LJ48</accession>
<dbReference type="PRINTS" id="PR00364">
    <property type="entry name" value="DISEASERSIST"/>
</dbReference>
<dbReference type="Gene3D" id="3.40.50.300">
    <property type="entry name" value="P-loop containing nucleotide triphosphate hydrolases"/>
    <property type="match status" value="1"/>
</dbReference>
<dbReference type="InterPro" id="IPR041118">
    <property type="entry name" value="Rx_N"/>
</dbReference>
<dbReference type="SUPFAM" id="SSF52058">
    <property type="entry name" value="L domain-like"/>
    <property type="match status" value="2"/>
</dbReference>
<dbReference type="GO" id="GO:0006952">
    <property type="term" value="P:defense response"/>
    <property type="evidence" value="ECO:0007669"/>
    <property type="project" value="UniProtKB-KW"/>
</dbReference>
<dbReference type="GO" id="GO:0043531">
    <property type="term" value="F:ADP binding"/>
    <property type="evidence" value="ECO:0007669"/>
    <property type="project" value="InterPro"/>
</dbReference>
<keyword evidence="5" id="KW-0067">ATP-binding</keyword>
<keyword evidence="4" id="KW-0611">Plant defense</keyword>
<evidence type="ECO:0000259" key="8">
    <source>
        <dbReference type="Pfam" id="PF25019"/>
    </source>
</evidence>
<sequence>MAATLVGGAFLNSTLNVLFDRLTSKEFINFFRGRKHDESLLKKLKLKLLGLNKVLNDAEDKQITDPAVKEWLHELKGAVYDAEDLVDEIATEALRCKVEAEYQSGSNQVQSLISSFTKLFDDEIETKLEKMIDTLEDFSKEKDVLGLREVAGRNWSRLPTTSLVDESCVYGRENDKDEIMKLLLSDGESNNKIDVIPIVGMGGMGKTTLARLLYNDDRLYGHFVTKAWVCVSDVFDVSRVRKTIVEKVTGEASQHVMGDFCYRLEDDKPCGTFENVRHFSCVQRNFDGVDKLRLIKDAKCLRTFLQINHGLLSEMLWLSNKVLDEIILGMPRLRLLSLSQYEFEELPCSIGKLIHLRFLDLSYSRITQLPESVCTLYNLETLLLSKCRSLRTLPADLGKLISLRLLEISGDHPFGTDLKEMPVSISRLKDLQQLTEFVVGKCSGSGINGLKELNSLCGEITISGLENVTSGNDASEAKLKEKKHLKSLFLRWRSTTEDSQKERDVLENLEPHTNLEMLGITNYGGTRFPNWLGDKSFCNMVSLTLVNFENCFSLPPLGQMSSLETLMIRDFPEIETFPEGGLPSGLTRLYIWKCEKLKSLPEQLHTLPSLQLLHLSDCPEIESFPEGGLPSKLVRLQIRNCEKLVGGRRNWGLRTLPSLTYFSLDGESEDVLESFPEEGLLPPTLTHLRVGNMPNLKSINGRGLQPLVSLESMSISNCPQLQSLSVERLPTSLSKLEIWNCPLLEPRCRREEGEDWHKIDHIRFISIDYEVISETISYSH</sequence>
<name>A0A834LJ48_RHOSS</name>
<evidence type="ECO:0000256" key="1">
    <source>
        <dbReference type="ARBA" id="ARBA00022614"/>
    </source>
</evidence>
<keyword evidence="2" id="KW-0677">Repeat</keyword>
<dbReference type="OrthoDB" id="37484at2759"/>
<dbReference type="Pfam" id="PF18052">
    <property type="entry name" value="Rx_N"/>
    <property type="match status" value="1"/>
</dbReference>
<evidence type="ECO:0000259" key="6">
    <source>
        <dbReference type="Pfam" id="PF00931"/>
    </source>
</evidence>
<dbReference type="InterPro" id="IPR056789">
    <property type="entry name" value="LRR_R13L1-DRL21"/>
</dbReference>
<dbReference type="Pfam" id="PF25019">
    <property type="entry name" value="LRR_R13L1-DRL21"/>
    <property type="match status" value="1"/>
</dbReference>
<dbReference type="SUPFAM" id="SSF52540">
    <property type="entry name" value="P-loop containing nucleoside triphosphate hydrolases"/>
    <property type="match status" value="1"/>
</dbReference>
<evidence type="ECO:0008006" key="11">
    <source>
        <dbReference type="Google" id="ProtNLM"/>
    </source>
</evidence>
<feature type="domain" description="R13L1/DRL21-like LRR repeat region" evidence="8">
    <location>
        <begin position="447"/>
        <end position="570"/>
    </location>
</feature>
<feature type="domain" description="Disease resistance N-terminal" evidence="7">
    <location>
        <begin position="10"/>
        <end position="103"/>
    </location>
</feature>
<gene>
    <name evidence="9" type="ORF">RHSIM_Rhsim07G0059500</name>
</gene>